<evidence type="ECO:0000256" key="1">
    <source>
        <dbReference type="SAM" id="MobiDB-lite"/>
    </source>
</evidence>
<organism evidence="2 3">
    <name type="scientific">Apiospora saccharicola</name>
    <dbReference type="NCBI Taxonomy" id="335842"/>
    <lineage>
        <taxon>Eukaryota</taxon>
        <taxon>Fungi</taxon>
        <taxon>Dikarya</taxon>
        <taxon>Ascomycota</taxon>
        <taxon>Pezizomycotina</taxon>
        <taxon>Sordariomycetes</taxon>
        <taxon>Xylariomycetidae</taxon>
        <taxon>Amphisphaeriales</taxon>
        <taxon>Apiosporaceae</taxon>
        <taxon>Apiospora</taxon>
    </lineage>
</organism>
<comment type="caution">
    <text evidence="2">The sequence shown here is derived from an EMBL/GenBank/DDBJ whole genome shotgun (WGS) entry which is preliminary data.</text>
</comment>
<keyword evidence="3" id="KW-1185">Reference proteome</keyword>
<sequence>MSFRAKGSSHHGPLHEAKGSGPWTRLAGKHKVAASRQDVLGAVGLDRGMEAVRLEPLAQGVLVRGFHQLARHQVALGVLHVEFVVPLRHPVLVVVDGLGAGLVERRAPGARRRYVAHDPLVLVVDDHDRAGRESARGQLLARPPLTPADTIHGDRVTTSLE</sequence>
<dbReference type="EMBL" id="JAQQWM010000003">
    <property type="protein sequence ID" value="KAK8071878.1"/>
    <property type="molecule type" value="Genomic_DNA"/>
</dbReference>
<accession>A0ABR1VKV9</accession>
<feature type="region of interest" description="Disordered" evidence="1">
    <location>
        <begin position="1"/>
        <end position="22"/>
    </location>
</feature>
<reference evidence="2 3" key="1">
    <citation type="submission" date="2023-01" db="EMBL/GenBank/DDBJ databases">
        <title>Analysis of 21 Apiospora genomes using comparative genomics revels a genus with tremendous synthesis potential of carbohydrate active enzymes and secondary metabolites.</title>
        <authorList>
            <person name="Sorensen T."/>
        </authorList>
    </citation>
    <scope>NUCLEOTIDE SEQUENCE [LARGE SCALE GENOMIC DNA]</scope>
    <source>
        <strain evidence="2 3">CBS 83171</strain>
    </source>
</reference>
<proteinExistence type="predicted"/>
<protein>
    <submittedName>
        <fullName evidence="2">Uncharacterized protein</fullName>
    </submittedName>
</protein>
<evidence type="ECO:0000313" key="3">
    <source>
        <dbReference type="Proteomes" id="UP001446871"/>
    </source>
</evidence>
<dbReference type="Proteomes" id="UP001446871">
    <property type="component" value="Unassembled WGS sequence"/>
</dbReference>
<name>A0ABR1VKV9_9PEZI</name>
<gene>
    <name evidence="2" type="ORF">PG996_005226</name>
</gene>
<evidence type="ECO:0000313" key="2">
    <source>
        <dbReference type="EMBL" id="KAK8071878.1"/>
    </source>
</evidence>